<comment type="caution">
    <text evidence="1">The sequence shown here is derived from an EMBL/GenBank/DDBJ whole genome shotgun (WGS) entry which is preliminary data.</text>
</comment>
<evidence type="ECO:0000313" key="1">
    <source>
        <dbReference type="EMBL" id="KAI8572677.1"/>
    </source>
</evidence>
<accession>A0ACC0Q3P7</accession>
<protein>
    <submittedName>
        <fullName evidence="1">Uncharacterized protein</fullName>
    </submittedName>
</protein>
<sequence>MPTSPGPELEINMQAVDWGIADNPTDLKSQTSFPTPSLSTMMSRISVRYPSRDGIRGTRGGYWVFRPRYPNK</sequence>
<gene>
    <name evidence="1" type="ORF">RHMOL_Rhmol01G0218300</name>
</gene>
<proteinExistence type="predicted"/>
<reference evidence="1" key="1">
    <citation type="submission" date="2022-02" db="EMBL/GenBank/DDBJ databases">
        <title>Plant Genome Project.</title>
        <authorList>
            <person name="Zhang R.-G."/>
        </authorList>
    </citation>
    <scope>NUCLEOTIDE SEQUENCE</scope>
    <source>
        <strain evidence="1">AT1</strain>
    </source>
</reference>
<dbReference type="Proteomes" id="UP001062846">
    <property type="component" value="Chromosome 1"/>
</dbReference>
<dbReference type="EMBL" id="CM046388">
    <property type="protein sequence ID" value="KAI8572677.1"/>
    <property type="molecule type" value="Genomic_DNA"/>
</dbReference>
<organism evidence="1 2">
    <name type="scientific">Rhododendron molle</name>
    <name type="common">Chinese azalea</name>
    <name type="synonym">Azalea mollis</name>
    <dbReference type="NCBI Taxonomy" id="49168"/>
    <lineage>
        <taxon>Eukaryota</taxon>
        <taxon>Viridiplantae</taxon>
        <taxon>Streptophyta</taxon>
        <taxon>Embryophyta</taxon>
        <taxon>Tracheophyta</taxon>
        <taxon>Spermatophyta</taxon>
        <taxon>Magnoliopsida</taxon>
        <taxon>eudicotyledons</taxon>
        <taxon>Gunneridae</taxon>
        <taxon>Pentapetalae</taxon>
        <taxon>asterids</taxon>
        <taxon>Ericales</taxon>
        <taxon>Ericaceae</taxon>
        <taxon>Ericoideae</taxon>
        <taxon>Rhodoreae</taxon>
        <taxon>Rhododendron</taxon>
    </lineage>
</organism>
<evidence type="ECO:0000313" key="2">
    <source>
        <dbReference type="Proteomes" id="UP001062846"/>
    </source>
</evidence>
<keyword evidence="2" id="KW-1185">Reference proteome</keyword>
<name>A0ACC0Q3P7_RHOML</name>